<name>A0A2J8A2F2_9CHLO</name>
<accession>A0A2J8A2F2</accession>
<gene>
    <name evidence="1" type="ORF">TSOC_006912</name>
</gene>
<reference evidence="1 2" key="1">
    <citation type="journal article" date="2017" name="Mol. Biol. Evol.">
        <title>The 4-celled Tetrabaena socialis nuclear genome reveals the essential components for genetic control of cell number at the origin of multicellularity in the volvocine lineage.</title>
        <authorList>
            <person name="Featherston J."/>
            <person name="Arakaki Y."/>
            <person name="Hanschen E.R."/>
            <person name="Ferris P.J."/>
            <person name="Michod R.E."/>
            <person name="Olson B.J.S.C."/>
            <person name="Nozaki H."/>
            <person name="Durand P.M."/>
        </authorList>
    </citation>
    <scope>NUCLEOTIDE SEQUENCE [LARGE SCALE GENOMIC DNA]</scope>
    <source>
        <strain evidence="1 2">NIES-571</strain>
    </source>
</reference>
<proteinExistence type="predicted"/>
<dbReference type="Proteomes" id="UP000236333">
    <property type="component" value="Unassembled WGS sequence"/>
</dbReference>
<evidence type="ECO:0000313" key="1">
    <source>
        <dbReference type="EMBL" id="PNH06699.1"/>
    </source>
</evidence>
<sequence length="111" mass="12150">MDAPADDQQQPSAKVLSAEITSPKEQLAALQQALAAGPGERLTSREQFLRDFCIKQELRLAPNVSKQSGGNYPDRDIVSPWDGFAPMAQRQLGGLSPCPLDLYHQASKRET</sequence>
<organism evidence="1 2">
    <name type="scientific">Tetrabaena socialis</name>
    <dbReference type="NCBI Taxonomy" id="47790"/>
    <lineage>
        <taxon>Eukaryota</taxon>
        <taxon>Viridiplantae</taxon>
        <taxon>Chlorophyta</taxon>
        <taxon>core chlorophytes</taxon>
        <taxon>Chlorophyceae</taxon>
        <taxon>CS clade</taxon>
        <taxon>Chlamydomonadales</taxon>
        <taxon>Tetrabaenaceae</taxon>
        <taxon>Tetrabaena</taxon>
    </lineage>
</organism>
<protein>
    <submittedName>
        <fullName evidence="1">Uncharacterized protein</fullName>
    </submittedName>
</protein>
<keyword evidence="2" id="KW-1185">Reference proteome</keyword>
<evidence type="ECO:0000313" key="2">
    <source>
        <dbReference type="Proteomes" id="UP000236333"/>
    </source>
</evidence>
<dbReference type="EMBL" id="PGGS01000220">
    <property type="protein sequence ID" value="PNH06699.1"/>
    <property type="molecule type" value="Genomic_DNA"/>
</dbReference>
<dbReference type="AlphaFoldDB" id="A0A2J8A2F2"/>
<comment type="caution">
    <text evidence="1">The sequence shown here is derived from an EMBL/GenBank/DDBJ whole genome shotgun (WGS) entry which is preliminary data.</text>
</comment>